<evidence type="ECO:0000313" key="3">
    <source>
        <dbReference type="EMBL" id="SDL19042.1"/>
    </source>
</evidence>
<dbReference type="STRING" id="417292.SAMN05421806_12133"/>
<feature type="region of interest" description="Disordered" evidence="1">
    <location>
        <begin position="346"/>
        <end position="408"/>
    </location>
</feature>
<keyword evidence="3" id="KW-0240">DNA-directed RNA polymerase</keyword>
<gene>
    <name evidence="3" type="ORF">SAMN05421806_12133</name>
</gene>
<sequence>MSQHESRAGDGGAPEGTLGADAQLPPHAGLSDAELTALLGRDTATAYPALRELRLRHGAFLTPYARLCTTDDAAARRLVSQALSLAAEEAARGVAAPGALRHHLLLLVHRAARAWAGDERAARLSAQFTPGEDEPPVLLGALRTLPVRTQAVLWYALVDGEPDDRVAVFLGASAGDVRAARDTCLGALRRAFLRTYLARHGEAQCQGYARLIENATSPENPRHSADLEQHLADCPCCRRAHTQLRSLAGAPRETLAQGLLPQVGAGYAGVRPEARGPAARAVRGRAAHRAPAPDSAAQPLRTRNASVNSSTPPPSWLPSRRVMLGSAALGIAVAPLLLFALTSGDPDEGHGRDDVALPPAPVPSATVTVTASPSASPSPTPSPTKSSKSPKKPAPSPTRKPPAPQPALQDGRFTQVVSAGNGRCLTVEDGDFRNDTDVVAEPCGPSDTQRWRLDANRGVIVSHADPDYCLDTRGDTYSGVGIWKCSSLDRGTRNLWFTVDASGTIRPVIQLDHAVTAHGSQVSLEPVSGAADQRWRAGLEPV</sequence>
<dbReference type="AlphaFoldDB" id="A0A1G9I1T4"/>
<evidence type="ECO:0000259" key="2">
    <source>
        <dbReference type="SMART" id="SM00458"/>
    </source>
</evidence>
<feature type="region of interest" description="Disordered" evidence="1">
    <location>
        <begin position="276"/>
        <end position="318"/>
    </location>
</feature>
<name>A0A1G9I1T4_9ACTN</name>
<dbReference type="InterPro" id="IPR000772">
    <property type="entry name" value="Ricin_B_lectin"/>
</dbReference>
<dbReference type="Pfam" id="PF00652">
    <property type="entry name" value="Ricin_B_lectin"/>
    <property type="match status" value="1"/>
</dbReference>
<dbReference type="RefSeq" id="WP_093616969.1">
    <property type="nucleotide sequence ID" value="NZ_FNFF01000021.1"/>
</dbReference>
<protein>
    <submittedName>
        <fullName evidence="3">DNA-directed RNA polymerase specialized sigma subunit, sigma24 family</fullName>
    </submittedName>
</protein>
<feature type="domain" description="Ricin B lectin" evidence="2">
    <location>
        <begin position="410"/>
        <end position="538"/>
    </location>
</feature>
<keyword evidence="4" id="KW-1185">Reference proteome</keyword>
<dbReference type="PROSITE" id="PS50231">
    <property type="entry name" value="RICIN_B_LECTIN"/>
    <property type="match status" value="1"/>
</dbReference>
<keyword evidence="3" id="KW-0804">Transcription</keyword>
<feature type="compositionally biased region" description="Low complexity" evidence="1">
    <location>
        <begin position="363"/>
        <end position="375"/>
    </location>
</feature>
<accession>A0A1G9I1T4</accession>
<dbReference type="SUPFAM" id="SSF50370">
    <property type="entry name" value="Ricin B-like lectins"/>
    <property type="match status" value="1"/>
</dbReference>
<dbReference type="SMART" id="SM00458">
    <property type="entry name" value="RICIN"/>
    <property type="match status" value="1"/>
</dbReference>
<dbReference type="OrthoDB" id="7933390at2"/>
<evidence type="ECO:0000313" key="4">
    <source>
        <dbReference type="Proteomes" id="UP000199155"/>
    </source>
</evidence>
<feature type="compositionally biased region" description="Pro residues" evidence="1">
    <location>
        <begin position="392"/>
        <end position="405"/>
    </location>
</feature>
<proteinExistence type="predicted"/>
<dbReference type="GO" id="GO:0000428">
    <property type="term" value="C:DNA-directed RNA polymerase complex"/>
    <property type="evidence" value="ECO:0007669"/>
    <property type="project" value="UniProtKB-KW"/>
</dbReference>
<dbReference type="EMBL" id="FNFF01000021">
    <property type="protein sequence ID" value="SDL19042.1"/>
    <property type="molecule type" value="Genomic_DNA"/>
</dbReference>
<evidence type="ECO:0000256" key="1">
    <source>
        <dbReference type="SAM" id="MobiDB-lite"/>
    </source>
</evidence>
<dbReference type="Gene3D" id="2.80.10.50">
    <property type="match status" value="1"/>
</dbReference>
<organism evidence="3 4">
    <name type="scientific">Streptomyces indicus</name>
    <dbReference type="NCBI Taxonomy" id="417292"/>
    <lineage>
        <taxon>Bacteria</taxon>
        <taxon>Bacillati</taxon>
        <taxon>Actinomycetota</taxon>
        <taxon>Actinomycetes</taxon>
        <taxon>Kitasatosporales</taxon>
        <taxon>Streptomycetaceae</taxon>
        <taxon>Streptomyces</taxon>
    </lineage>
</organism>
<feature type="region of interest" description="Disordered" evidence="1">
    <location>
        <begin position="1"/>
        <end position="26"/>
    </location>
</feature>
<feature type="compositionally biased region" description="Polar residues" evidence="1">
    <location>
        <begin position="301"/>
        <end position="310"/>
    </location>
</feature>
<dbReference type="InterPro" id="IPR035992">
    <property type="entry name" value="Ricin_B-like_lectins"/>
</dbReference>
<dbReference type="Proteomes" id="UP000199155">
    <property type="component" value="Unassembled WGS sequence"/>
</dbReference>
<reference evidence="3 4" key="1">
    <citation type="submission" date="2016-10" db="EMBL/GenBank/DDBJ databases">
        <authorList>
            <person name="de Groot N.N."/>
        </authorList>
    </citation>
    <scope>NUCLEOTIDE SEQUENCE [LARGE SCALE GENOMIC DNA]</scope>
    <source>
        <strain evidence="3 4">CGMCC 4.5727</strain>
    </source>
</reference>